<comment type="caution">
    <text evidence="2">The sequence shown here is derived from an EMBL/GenBank/DDBJ whole genome shotgun (WGS) entry which is preliminary data.</text>
</comment>
<keyword evidence="1" id="KW-0732">Signal</keyword>
<reference evidence="2 3" key="1">
    <citation type="submission" date="2015-07" db="EMBL/GenBank/DDBJ databases">
        <title>Whole genome sequencing of Bosea vaviloviae isolated from cave pool.</title>
        <authorList>
            <person name="Tan N.E.H."/>
            <person name="Lee Y.P."/>
            <person name="Gan H.M."/>
            <person name="Barton H."/>
            <person name="Savka M.A."/>
        </authorList>
    </citation>
    <scope>NUCLEOTIDE SEQUENCE [LARGE SCALE GENOMIC DNA]</scope>
    <source>
        <strain evidence="2 3">SD260</strain>
    </source>
</reference>
<evidence type="ECO:0000313" key="2">
    <source>
        <dbReference type="EMBL" id="KPH80717.1"/>
    </source>
</evidence>
<feature type="chain" id="PRO_5005855485" evidence="1">
    <location>
        <begin position="21"/>
        <end position="115"/>
    </location>
</feature>
<organism evidence="2 3">
    <name type="scientific">Bosea vaviloviae</name>
    <dbReference type="NCBI Taxonomy" id="1526658"/>
    <lineage>
        <taxon>Bacteria</taxon>
        <taxon>Pseudomonadati</taxon>
        <taxon>Pseudomonadota</taxon>
        <taxon>Alphaproteobacteria</taxon>
        <taxon>Hyphomicrobiales</taxon>
        <taxon>Boseaceae</taxon>
        <taxon>Bosea</taxon>
    </lineage>
</organism>
<dbReference type="RefSeq" id="WP_054209537.1">
    <property type="nucleotide sequence ID" value="NZ_LGSZ01000040.1"/>
</dbReference>
<proteinExistence type="predicted"/>
<name>A0A0N0MC65_9HYPH</name>
<sequence length="115" mass="12174">MTIERLFLAGLLALPVGSLATTLPAAAQGAKPPTQVTIKNMRSVPLTLFEIATGGDQPRLVGKIAKPLPPGKSIAVKLNKPAGCSYFVLARFDDAVESDAEGMDLCKDRVIRLTE</sequence>
<feature type="signal peptide" evidence="1">
    <location>
        <begin position="1"/>
        <end position="20"/>
    </location>
</feature>
<gene>
    <name evidence="2" type="ORF">AE618_13370</name>
</gene>
<keyword evidence="3" id="KW-1185">Reference proteome</keyword>
<dbReference type="EMBL" id="LGSZ01000040">
    <property type="protein sequence ID" value="KPH80717.1"/>
    <property type="molecule type" value="Genomic_DNA"/>
</dbReference>
<protein>
    <submittedName>
        <fullName evidence="2">Uncharacterized protein</fullName>
    </submittedName>
</protein>
<dbReference type="OrthoDB" id="8021144at2"/>
<dbReference type="PATRIC" id="fig|1526658.3.peg.4113"/>
<evidence type="ECO:0000256" key="1">
    <source>
        <dbReference type="SAM" id="SignalP"/>
    </source>
</evidence>
<accession>A0A0N0MC65</accession>
<evidence type="ECO:0000313" key="3">
    <source>
        <dbReference type="Proteomes" id="UP000037822"/>
    </source>
</evidence>
<dbReference type="AlphaFoldDB" id="A0A0N0MC65"/>
<dbReference type="Proteomes" id="UP000037822">
    <property type="component" value="Unassembled WGS sequence"/>
</dbReference>